<dbReference type="EMBL" id="JABFAD010000004">
    <property type="protein sequence ID" value="MBA0795939.1"/>
    <property type="molecule type" value="Genomic_DNA"/>
</dbReference>
<dbReference type="OrthoDB" id="1001431at2759"/>
<dbReference type="SUPFAM" id="SSF56219">
    <property type="entry name" value="DNase I-like"/>
    <property type="match status" value="1"/>
</dbReference>
<sequence>MASGYMTWRHNNVTLTYADSGPVDSTVELFVGVLDPGKHLTISFKEDFDPKVSYSLAAERFRDTGNGQAAPKGRVSNSSLRHPVLIAFVYESLDRQKWKLLWEGLKSTIKSKRIHWLAIGDSNVILSFDKKRGEQVVGRKCSLFGEFLESSELNDLRFKGPTFTWQRGGLVERLDGAICNEMWLIAFSNSRVTHLSRLKSDHKPPLLSPKLEMRSFVGLWPFTRQVQQLDRIESYEVAELWGIKNGLELLLEQNYDSILTETDSMKEINAIQDQVPNVSGS</sequence>
<reference evidence="1 2" key="1">
    <citation type="journal article" date="2019" name="Genome Biol. Evol.">
        <title>Insights into the evolution of the New World diploid cottons (Gossypium, subgenus Houzingenia) based on genome sequencing.</title>
        <authorList>
            <person name="Grover C.E."/>
            <person name="Arick M.A. 2nd"/>
            <person name="Thrash A."/>
            <person name="Conover J.L."/>
            <person name="Sanders W.S."/>
            <person name="Peterson D.G."/>
            <person name="Frelichowski J.E."/>
            <person name="Scheffler J.A."/>
            <person name="Scheffler B.E."/>
            <person name="Wendel J.F."/>
        </authorList>
    </citation>
    <scope>NUCLEOTIDE SEQUENCE [LARGE SCALE GENOMIC DNA]</scope>
    <source>
        <strain evidence="1">0</strain>
        <tissue evidence="1">Leaf</tissue>
    </source>
</reference>
<gene>
    <name evidence="1" type="ORF">Gohar_006759</name>
</gene>
<evidence type="ECO:0008006" key="3">
    <source>
        <dbReference type="Google" id="ProtNLM"/>
    </source>
</evidence>
<proteinExistence type="predicted"/>
<evidence type="ECO:0000313" key="2">
    <source>
        <dbReference type="Proteomes" id="UP000593560"/>
    </source>
</evidence>
<dbReference type="Proteomes" id="UP000593560">
    <property type="component" value="Unassembled WGS sequence"/>
</dbReference>
<name>A0A7J9GEE3_9ROSI</name>
<dbReference type="PANTHER" id="PTHR33710:SF77">
    <property type="entry name" value="DNASE I-LIKE SUPERFAMILY PROTEIN"/>
    <property type="match status" value="1"/>
</dbReference>
<keyword evidence="2" id="KW-1185">Reference proteome</keyword>
<evidence type="ECO:0000313" key="1">
    <source>
        <dbReference type="EMBL" id="MBA0795939.1"/>
    </source>
</evidence>
<organism evidence="1 2">
    <name type="scientific">Gossypium harknessii</name>
    <dbReference type="NCBI Taxonomy" id="34285"/>
    <lineage>
        <taxon>Eukaryota</taxon>
        <taxon>Viridiplantae</taxon>
        <taxon>Streptophyta</taxon>
        <taxon>Embryophyta</taxon>
        <taxon>Tracheophyta</taxon>
        <taxon>Spermatophyta</taxon>
        <taxon>Magnoliopsida</taxon>
        <taxon>eudicotyledons</taxon>
        <taxon>Gunneridae</taxon>
        <taxon>Pentapetalae</taxon>
        <taxon>rosids</taxon>
        <taxon>malvids</taxon>
        <taxon>Malvales</taxon>
        <taxon>Malvaceae</taxon>
        <taxon>Malvoideae</taxon>
        <taxon>Gossypium</taxon>
    </lineage>
</organism>
<dbReference type="AlphaFoldDB" id="A0A7J9GEE3"/>
<dbReference type="Gene3D" id="3.60.10.10">
    <property type="entry name" value="Endonuclease/exonuclease/phosphatase"/>
    <property type="match status" value="1"/>
</dbReference>
<comment type="caution">
    <text evidence="1">The sequence shown here is derived from an EMBL/GenBank/DDBJ whole genome shotgun (WGS) entry which is preliminary data.</text>
</comment>
<protein>
    <recommendedName>
        <fullName evidence="3">RNase H type-1 domain-containing protein</fullName>
    </recommendedName>
</protein>
<dbReference type="PANTHER" id="PTHR33710">
    <property type="entry name" value="BNAC02G09200D PROTEIN"/>
    <property type="match status" value="1"/>
</dbReference>
<dbReference type="InterPro" id="IPR036691">
    <property type="entry name" value="Endo/exonu/phosph_ase_sf"/>
</dbReference>
<accession>A0A7J9GEE3</accession>